<dbReference type="PANTHER" id="PTHR37549">
    <property type="entry name" value="LIPOPROTEIN LPRI"/>
    <property type="match status" value="1"/>
</dbReference>
<dbReference type="RefSeq" id="WP_394415811.1">
    <property type="nucleotide sequence ID" value="NZ_JBIGIC010000012.1"/>
</dbReference>
<dbReference type="InterPro" id="IPR009739">
    <property type="entry name" value="LprI-like_N"/>
</dbReference>
<feature type="region of interest" description="Disordered" evidence="1">
    <location>
        <begin position="167"/>
        <end position="196"/>
    </location>
</feature>
<evidence type="ECO:0000256" key="1">
    <source>
        <dbReference type="SAM" id="MobiDB-lite"/>
    </source>
</evidence>
<gene>
    <name evidence="4" type="ORF">ACG04R_22235</name>
</gene>
<accession>A0ABW7HHM8</accession>
<organism evidence="4 5">
    <name type="scientific">Pelomonas candidula</name>
    <dbReference type="NCBI Taxonomy" id="3299025"/>
    <lineage>
        <taxon>Bacteria</taxon>
        <taxon>Pseudomonadati</taxon>
        <taxon>Pseudomonadota</taxon>
        <taxon>Betaproteobacteria</taxon>
        <taxon>Burkholderiales</taxon>
        <taxon>Sphaerotilaceae</taxon>
        <taxon>Roseateles</taxon>
    </lineage>
</organism>
<evidence type="ECO:0000313" key="4">
    <source>
        <dbReference type="EMBL" id="MFG6489419.1"/>
    </source>
</evidence>
<feature type="chain" id="PRO_5046283678" evidence="2">
    <location>
        <begin position="23"/>
        <end position="343"/>
    </location>
</feature>
<evidence type="ECO:0000313" key="5">
    <source>
        <dbReference type="Proteomes" id="UP001606134"/>
    </source>
</evidence>
<dbReference type="Pfam" id="PF07007">
    <property type="entry name" value="LprI"/>
    <property type="match status" value="1"/>
</dbReference>
<keyword evidence="2" id="KW-0732">Signal</keyword>
<sequence>MTTQHRAVAALLALLSCASASAASFDCRQARSPMEQAICGNAVLSTLDERMARSYQRALLVLSPAGAAALKASQRSWLRYVQKVCTPAQDAQPRPAGEACLMNELNSRIRGLDQAGVKLGALVLTHVDQYATHPAPAGDDTGSPGRVVTRHVGRLQFDGPVTPAVQAWNRAQTPPTPPAAPRDSDDDESADTDSDTLIGCASDKLLSVQATSYFYAHGTPHGSGGHATTTTLLQAGMRAMTAADLFAPQADWKTRLPTLFWQAHLRQPNALKTAEAEQAIRAAAADETRWLITPTGLQVSMEIYEAGGYAETPVPITVTWDMLKPLLIDKSAPACDFSSLGGQ</sequence>
<dbReference type="PROSITE" id="PS51257">
    <property type="entry name" value="PROKAR_LIPOPROTEIN"/>
    <property type="match status" value="1"/>
</dbReference>
<protein>
    <submittedName>
        <fullName evidence="4">Lysozyme inhibitor LprI family protein</fullName>
    </submittedName>
</protein>
<dbReference type="Proteomes" id="UP001606134">
    <property type="component" value="Unassembled WGS sequence"/>
</dbReference>
<proteinExistence type="predicted"/>
<keyword evidence="5" id="KW-1185">Reference proteome</keyword>
<comment type="caution">
    <text evidence="4">The sequence shown here is derived from an EMBL/GenBank/DDBJ whole genome shotgun (WGS) entry which is preliminary data.</text>
</comment>
<dbReference type="Gene3D" id="1.20.1270.180">
    <property type="match status" value="1"/>
</dbReference>
<dbReference type="PANTHER" id="PTHR37549:SF1">
    <property type="entry name" value="LIPOPROTEIN LPRI"/>
    <property type="match status" value="1"/>
</dbReference>
<feature type="signal peptide" evidence="2">
    <location>
        <begin position="1"/>
        <end position="22"/>
    </location>
</feature>
<dbReference type="InterPro" id="IPR052755">
    <property type="entry name" value="Lysozyme_Inhibitor_LprI"/>
</dbReference>
<feature type="domain" description="Lysozyme inhibitor LprI-like N-terminal" evidence="3">
    <location>
        <begin position="27"/>
        <end position="111"/>
    </location>
</feature>
<evidence type="ECO:0000256" key="2">
    <source>
        <dbReference type="SAM" id="SignalP"/>
    </source>
</evidence>
<reference evidence="4 5" key="1">
    <citation type="submission" date="2024-08" db="EMBL/GenBank/DDBJ databases">
        <authorList>
            <person name="Lu H."/>
        </authorList>
    </citation>
    <scope>NUCLEOTIDE SEQUENCE [LARGE SCALE GENOMIC DNA]</scope>
    <source>
        <strain evidence="4 5">BYS78W</strain>
    </source>
</reference>
<dbReference type="EMBL" id="JBIGIC010000012">
    <property type="protein sequence ID" value="MFG6489419.1"/>
    <property type="molecule type" value="Genomic_DNA"/>
</dbReference>
<feature type="compositionally biased region" description="Acidic residues" evidence="1">
    <location>
        <begin position="184"/>
        <end position="194"/>
    </location>
</feature>
<evidence type="ECO:0000259" key="3">
    <source>
        <dbReference type="Pfam" id="PF07007"/>
    </source>
</evidence>
<name>A0ABW7HHM8_9BURK</name>